<evidence type="ECO:0000313" key="5">
    <source>
        <dbReference type="Proteomes" id="UP000488956"/>
    </source>
</evidence>
<evidence type="ECO:0000313" key="3">
    <source>
        <dbReference type="EMBL" id="KAE9239863.1"/>
    </source>
</evidence>
<organism evidence="3 4">
    <name type="scientific">Phytophthora fragariae</name>
    <dbReference type="NCBI Taxonomy" id="53985"/>
    <lineage>
        <taxon>Eukaryota</taxon>
        <taxon>Sar</taxon>
        <taxon>Stramenopiles</taxon>
        <taxon>Oomycota</taxon>
        <taxon>Peronosporomycetes</taxon>
        <taxon>Peronosporales</taxon>
        <taxon>Peronosporaceae</taxon>
        <taxon>Phytophthora</taxon>
    </lineage>
</organism>
<comment type="caution">
    <text evidence="3">The sequence shown here is derived from an EMBL/GenBank/DDBJ whole genome shotgun (WGS) entry which is preliminary data.</text>
</comment>
<feature type="domain" description="SET" evidence="1">
    <location>
        <begin position="129"/>
        <end position="263"/>
    </location>
</feature>
<evidence type="ECO:0000259" key="1">
    <source>
        <dbReference type="PROSITE" id="PS50280"/>
    </source>
</evidence>
<name>A0A6G0P8R9_9STRA</name>
<evidence type="ECO:0000313" key="4">
    <source>
        <dbReference type="Proteomes" id="UP000476176"/>
    </source>
</evidence>
<reference evidence="4 5" key="1">
    <citation type="submission" date="2018-09" db="EMBL/GenBank/DDBJ databases">
        <title>Genomic investigation of the strawberry pathogen Phytophthora fragariae indicates pathogenicity is determined by transcriptional variation in three key races.</title>
        <authorList>
            <person name="Adams T.M."/>
            <person name="Armitage A.D."/>
            <person name="Sobczyk M.K."/>
            <person name="Bates H.J."/>
            <person name="Dunwell J.M."/>
            <person name="Nellist C.F."/>
            <person name="Harrison R.J."/>
        </authorList>
    </citation>
    <scope>NUCLEOTIDE SEQUENCE [LARGE SCALE GENOMIC DNA]</scope>
    <source>
        <strain evidence="3 4">BC-23</strain>
        <strain evidence="2 5">ONT-3</strain>
    </source>
</reference>
<gene>
    <name evidence="3" type="ORF">PF004_g7758</name>
    <name evidence="2" type="ORF">PF010_g7628</name>
</gene>
<sequence>MFVALTPPKVAITPLPPTKDPAFVTPLPSTNIAKYATLLPLTKFIKLVALSCSLCPVQHCWRPSQATCSCRPYAVAHLCEQFNPLVTLFPAVQHYGSCGCWDRGRADSCRNALTHVYCSVSGCPYEGKCGNGLEESPKVFLGLNVRTAQRVHPSTWRRRRRGYWSGEVLGQYLGEIEHVSVGRANRSCNGGYRLVVRQRPEKPAYPVCAAINAEGMGGFMRFLNHSCKPAAEFKEVSNRGRKTAVVATTRKIKRGDEVTVDYGGDLWFVCRCMQDGCRHRSIQDEQDP</sequence>
<dbReference type="InterPro" id="IPR001214">
    <property type="entry name" value="SET_dom"/>
</dbReference>
<accession>A0A6G0P8R9</accession>
<dbReference type="Pfam" id="PF00856">
    <property type="entry name" value="SET"/>
    <property type="match status" value="1"/>
</dbReference>
<dbReference type="AlphaFoldDB" id="A0A6G0P8R9"/>
<evidence type="ECO:0000313" key="2">
    <source>
        <dbReference type="EMBL" id="KAE9120060.1"/>
    </source>
</evidence>
<dbReference type="Gene3D" id="2.170.270.10">
    <property type="entry name" value="SET domain"/>
    <property type="match status" value="1"/>
</dbReference>
<proteinExistence type="predicted"/>
<dbReference type="Proteomes" id="UP000476176">
    <property type="component" value="Unassembled WGS sequence"/>
</dbReference>
<dbReference type="SMART" id="SM00317">
    <property type="entry name" value="SET"/>
    <property type="match status" value="1"/>
</dbReference>
<dbReference type="Proteomes" id="UP000488956">
    <property type="component" value="Unassembled WGS sequence"/>
</dbReference>
<dbReference type="EMBL" id="QXGC01000344">
    <property type="protein sequence ID" value="KAE9239863.1"/>
    <property type="molecule type" value="Genomic_DNA"/>
</dbReference>
<dbReference type="InterPro" id="IPR046341">
    <property type="entry name" value="SET_dom_sf"/>
</dbReference>
<dbReference type="EMBL" id="QXFX01000329">
    <property type="protein sequence ID" value="KAE9120060.1"/>
    <property type="molecule type" value="Genomic_DNA"/>
</dbReference>
<dbReference type="SUPFAM" id="SSF82199">
    <property type="entry name" value="SET domain"/>
    <property type="match status" value="1"/>
</dbReference>
<protein>
    <recommendedName>
        <fullName evidence="1">SET domain-containing protein</fullName>
    </recommendedName>
</protein>
<dbReference type="PROSITE" id="PS50280">
    <property type="entry name" value="SET"/>
    <property type="match status" value="1"/>
</dbReference>